<dbReference type="EMBL" id="QTSX02007370">
    <property type="protein sequence ID" value="KAJ9048573.1"/>
    <property type="molecule type" value="Genomic_DNA"/>
</dbReference>
<gene>
    <name evidence="1" type="primary">CCT7_2</name>
    <name evidence="1" type="ORF">DSO57_1033743</name>
</gene>
<evidence type="ECO:0000313" key="1">
    <source>
        <dbReference type="EMBL" id="KAJ9048573.1"/>
    </source>
</evidence>
<keyword evidence="2" id="KW-1185">Reference proteome</keyword>
<name>A0ACC2RER7_9FUNG</name>
<protein>
    <submittedName>
        <fullName evidence="1">T-complex protein 1 subunit eta</fullName>
    </submittedName>
</protein>
<proteinExistence type="predicted"/>
<organism evidence="1 2">
    <name type="scientific">Entomophthora muscae</name>
    <dbReference type="NCBI Taxonomy" id="34485"/>
    <lineage>
        <taxon>Eukaryota</taxon>
        <taxon>Fungi</taxon>
        <taxon>Fungi incertae sedis</taxon>
        <taxon>Zoopagomycota</taxon>
        <taxon>Entomophthoromycotina</taxon>
        <taxon>Entomophthoromycetes</taxon>
        <taxon>Entomophthorales</taxon>
        <taxon>Entomophthoraceae</taxon>
        <taxon>Entomophthora</taxon>
    </lineage>
</organism>
<sequence length="322" mass="35427">MGYPGRKYRQETGRPLPSQGYGQPSVPVPPQGPFGEHMSVPLGSHPSYNQPPNHNQHYIQPYGQPIINQNHHMPGSWQMPGTMPNPGGMPMPGNIPGGMPMPNPGMPLPDSKTPMPDSGFPMLNGYPHENTNFNAPPPPPYPGQPQFDPQASYPPPQNRYEYGQPQNQYAYNQPPSFQPIPSSQPVPSGMGSAVAVSNFSGRKKAVLIGINYFGTNAELRGCINDVNNVTDFISRNYGFSTDNIVILTDDQKNDSSRMPTRANILQAMQWLVADARPNDSLFFHFSGHGSQREDKDGDEDDGFDETICPVDYDQSGRLSMTK</sequence>
<evidence type="ECO:0000313" key="2">
    <source>
        <dbReference type="Proteomes" id="UP001165960"/>
    </source>
</evidence>
<comment type="caution">
    <text evidence="1">The sequence shown here is derived from an EMBL/GenBank/DDBJ whole genome shotgun (WGS) entry which is preliminary data.</text>
</comment>
<accession>A0ACC2RER7</accession>
<reference evidence="1" key="1">
    <citation type="submission" date="2022-04" db="EMBL/GenBank/DDBJ databases">
        <title>Genome of the entomopathogenic fungus Entomophthora muscae.</title>
        <authorList>
            <person name="Elya C."/>
            <person name="Lovett B.R."/>
            <person name="Lee E."/>
            <person name="Macias A.M."/>
            <person name="Hajek A.E."/>
            <person name="De Bivort B.L."/>
            <person name="Kasson M.T."/>
            <person name="De Fine Licht H.H."/>
            <person name="Stajich J.E."/>
        </authorList>
    </citation>
    <scope>NUCLEOTIDE SEQUENCE</scope>
    <source>
        <strain evidence="1">Berkeley</strain>
    </source>
</reference>
<dbReference type="Proteomes" id="UP001165960">
    <property type="component" value="Unassembled WGS sequence"/>
</dbReference>